<protein>
    <submittedName>
        <fullName evidence="7">Protein-S-isoprenylcysteine O-methyltransferase Ste14</fullName>
    </submittedName>
</protein>
<keyword evidence="3 6" id="KW-0812">Transmembrane</keyword>
<dbReference type="PANTHER" id="PTHR31040:SF1">
    <property type="entry name" value="NURIM"/>
    <property type="match status" value="1"/>
</dbReference>
<dbReference type="RefSeq" id="WP_028052369.1">
    <property type="nucleotide sequence ID" value="NZ_ATYG01000019.1"/>
</dbReference>
<evidence type="ECO:0000256" key="6">
    <source>
        <dbReference type="SAM" id="Phobius"/>
    </source>
</evidence>
<dbReference type="InterPro" id="IPR007318">
    <property type="entry name" value="Phopholipid_MeTrfase"/>
</dbReference>
<evidence type="ECO:0000313" key="7">
    <source>
        <dbReference type="EMBL" id="NYE58396.1"/>
    </source>
</evidence>
<accession>A0ABX2RB58</accession>
<comment type="similarity">
    <text evidence="2">Belongs to the nurim family.</text>
</comment>
<comment type="subcellular location">
    <subcellularLocation>
        <location evidence="1">Endomembrane system</location>
        <topology evidence="1">Multi-pass membrane protein</topology>
    </subcellularLocation>
</comment>
<evidence type="ECO:0000256" key="4">
    <source>
        <dbReference type="ARBA" id="ARBA00022989"/>
    </source>
</evidence>
<dbReference type="Pfam" id="PF04191">
    <property type="entry name" value="PEMT"/>
    <property type="match status" value="1"/>
</dbReference>
<organism evidence="7 8">
    <name type="scientific">Carboxydothermus ferrireducens DSM 11255</name>
    <dbReference type="NCBI Taxonomy" id="1119529"/>
    <lineage>
        <taxon>Bacteria</taxon>
        <taxon>Bacillati</taxon>
        <taxon>Bacillota</taxon>
        <taxon>Clostridia</taxon>
        <taxon>Thermoanaerobacterales</taxon>
        <taxon>Thermoanaerobacteraceae</taxon>
        <taxon>Carboxydothermus</taxon>
    </lineage>
</organism>
<comment type="caution">
    <text evidence="7">The sequence shown here is derived from an EMBL/GenBank/DDBJ whole genome shotgun (WGS) entry which is preliminary data.</text>
</comment>
<proteinExistence type="inferred from homology"/>
<evidence type="ECO:0000313" key="8">
    <source>
        <dbReference type="Proteomes" id="UP000604066"/>
    </source>
</evidence>
<dbReference type="InterPro" id="IPR033580">
    <property type="entry name" value="Nurim-like"/>
</dbReference>
<keyword evidence="4 6" id="KW-1133">Transmembrane helix</keyword>
<reference evidence="7 8" key="1">
    <citation type="submission" date="2020-07" db="EMBL/GenBank/DDBJ databases">
        <title>Genomic Encyclopedia of Type Strains, Phase III (KMG-III): the genomes of soil and plant-associated and newly described type strains.</title>
        <authorList>
            <person name="Whitman W."/>
        </authorList>
    </citation>
    <scope>NUCLEOTIDE SEQUENCE [LARGE SCALE GENOMIC DNA]</scope>
    <source>
        <strain evidence="7 8">DSM 11255</strain>
    </source>
</reference>
<dbReference type="Gene3D" id="1.20.120.1630">
    <property type="match status" value="1"/>
</dbReference>
<gene>
    <name evidence="7" type="ORF">HDG70_002147</name>
</gene>
<dbReference type="EMBL" id="JACCBS010000003">
    <property type="protein sequence ID" value="NYE58396.1"/>
    <property type="molecule type" value="Genomic_DNA"/>
</dbReference>
<sequence length="189" mass="22401">MKYLILIILWLLFCFLHSFLIHPPVENFLKDKFFPKSFYRIFYNLISLFSFVGAYLYLKINFSEPKLIIIPLWLSTIFIITGILLILWSFSCYNLKEFLGLAAQNTKNLVKKGPLKYLRHPLYLAALLLIWSESFNLPRLLVNIILSGYIFIGIKLEEKKLINIFGKEYESYKKEVPALFPLPHRIFRK</sequence>
<name>A0ABX2RB58_9THEO</name>
<evidence type="ECO:0000256" key="2">
    <source>
        <dbReference type="ARBA" id="ARBA00010631"/>
    </source>
</evidence>
<evidence type="ECO:0000256" key="3">
    <source>
        <dbReference type="ARBA" id="ARBA00022692"/>
    </source>
</evidence>
<dbReference type="Proteomes" id="UP000604066">
    <property type="component" value="Unassembled WGS sequence"/>
</dbReference>
<evidence type="ECO:0000256" key="5">
    <source>
        <dbReference type="ARBA" id="ARBA00023136"/>
    </source>
</evidence>
<feature type="transmembrane region" description="Helical" evidence="6">
    <location>
        <begin position="37"/>
        <end position="58"/>
    </location>
</feature>
<keyword evidence="8" id="KW-1185">Reference proteome</keyword>
<feature type="transmembrane region" description="Helical" evidence="6">
    <location>
        <begin position="70"/>
        <end position="90"/>
    </location>
</feature>
<keyword evidence="5 6" id="KW-0472">Membrane</keyword>
<dbReference type="PANTHER" id="PTHR31040">
    <property type="entry name" value="NURIM"/>
    <property type="match status" value="1"/>
</dbReference>
<evidence type="ECO:0000256" key="1">
    <source>
        <dbReference type="ARBA" id="ARBA00004127"/>
    </source>
</evidence>